<protein>
    <recommendedName>
        <fullName evidence="3">FxLD family lantipeptide</fullName>
    </recommendedName>
</protein>
<dbReference type="EMBL" id="JAUZVT010000002">
    <property type="protein sequence ID" value="MDT3330984.1"/>
    <property type="molecule type" value="Genomic_DNA"/>
</dbReference>
<evidence type="ECO:0000313" key="2">
    <source>
        <dbReference type="Proteomes" id="UP001262835"/>
    </source>
</evidence>
<evidence type="ECO:0008006" key="3">
    <source>
        <dbReference type="Google" id="ProtNLM"/>
    </source>
</evidence>
<name>A0ABU3GJV6_9MICO</name>
<evidence type="ECO:0000313" key="1">
    <source>
        <dbReference type="EMBL" id="MDT3330984.1"/>
    </source>
</evidence>
<organism evidence="1 2">
    <name type="scientific">Microbacterium aquilitoris</name>
    <dbReference type="NCBI Taxonomy" id="3067307"/>
    <lineage>
        <taxon>Bacteria</taxon>
        <taxon>Bacillati</taxon>
        <taxon>Actinomycetota</taxon>
        <taxon>Actinomycetes</taxon>
        <taxon>Micrococcales</taxon>
        <taxon>Microbacteriaceae</taxon>
        <taxon>Microbacterium</taxon>
    </lineage>
</organism>
<reference evidence="1 2" key="1">
    <citation type="submission" date="2023-08" db="EMBL/GenBank/DDBJ databases">
        <title>Microbacterium aquilitoris sp. nov. and Microbacterium gwkjibeachense sp. nov., isolated from beach.</title>
        <authorList>
            <person name="Lee S.D."/>
            <person name="Yang H."/>
            <person name="Kim I."/>
        </authorList>
    </citation>
    <scope>NUCLEOTIDE SEQUENCE [LARGE SCALE GENOMIC DNA]</scope>
    <source>
        <strain evidence="1 2">KSW-18</strain>
    </source>
</reference>
<dbReference type="RefSeq" id="WP_311870121.1">
    <property type="nucleotide sequence ID" value="NZ_JAUZVT010000002.1"/>
</dbReference>
<accession>A0ABU3GJV6</accession>
<gene>
    <name evidence="1" type="ORF">Q9S78_09890</name>
</gene>
<comment type="caution">
    <text evidence="1">The sequence shown here is derived from an EMBL/GenBank/DDBJ whole genome shotgun (WGS) entry which is preliminary data.</text>
</comment>
<proteinExistence type="predicted"/>
<sequence length="45" mass="4518">MATSNLPTPSLQPISTLSNVTEDTDALELLDEGASCCGGGCCSTN</sequence>
<keyword evidence="2" id="KW-1185">Reference proteome</keyword>
<dbReference type="Proteomes" id="UP001262835">
    <property type="component" value="Unassembled WGS sequence"/>
</dbReference>